<dbReference type="AlphaFoldDB" id="A0A7J7SRG2"/>
<evidence type="ECO:0000313" key="3">
    <source>
        <dbReference type="Proteomes" id="UP000527355"/>
    </source>
</evidence>
<keyword evidence="3" id="KW-1185">Reference proteome</keyword>
<gene>
    <name evidence="2" type="ORF">mMyoMyo1_009409</name>
</gene>
<organism evidence="2 3">
    <name type="scientific">Myotis myotis</name>
    <name type="common">Greater mouse-eared bat</name>
    <name type="synonym">Vespertilio myotis</name>
    <dbReference type="NCBI Taxonomy" id="51298"/>
    <lineage>
        <taxon>Eukaryota</taxon>
        <taxon>Metazoa</taxon>
        <taxon>Chordata</taxon>
        <taxon>Craniata</taxon>
        <taxon>Vertebrata</taxon>
        <taxon>Euteleostomi</taxon>
        <taxon>Mammalia</taxon>
        <taxon>Eutheria</taxon>
        <taxon>Laurasiatheria</taxon>
        <taxon>Chiroptera</taxon>
        <taxon>Yangochiroptera</taxon>
        <taxon>Vespertilionidae</taxon>
        <taxon>Myotis</taxon>
    </lineage>
</organism>
<evidence type="ECO:0000313" key="2">
    <source>
        <dbReference type="EMBL" id="KAF6291039.1"/>
    </source>
</evidence>
<reference evidence="2 3" key="1">
    <citation type="journal article" date="2020" name="Nature">
        <title>Six reference-quality genomes reveal evolution of bat adaptations.</title>
        <authorList>
            <person name="Jebb D."/>
            <person name="Huang Z."/>
            <person name="Pippel M."/>
            <person name="Hughes G.M."/>
            <person name="Lavrichenko K."/>
            <person name="Devanna P."/>
            <person name="Winkler S."/>
            <person name="Jermiin L.S."/>
            <person name="Skirmuntt E.C."/>
            <person name="Katzourakis A."/>
            <person name="Burkitt-Gray L."/>
            <person name="Ray D.A."/>
            <person name="Sullivan K.A.M."/>
            <person name="Roscito J.G."/>
            <person name="Kirilenko B.M."/>
            <person name="Davalos L.M."/>
            <person name="Corthals A.P."/>
            <person name="Power M.L."/>
            <person name="Jones G."/>
            <person name="Ransome R.D."/>
            <person name="Dechmann D.K.N."/>
            <person name="Locatelli A.G."/>
            <person name="Puechmaille S.J."/>
            <person name="Fedrigo O."/>
            <person name="Jarvis E.D."/>
            <person name="Hiller M."/>
            <person name="Vernes S.C."/>
            <person name="Myers E.W."/>
            <person name="Teeling E.C."/>
        </authorList>
    </citation>
    <scope>NUCLEOTIDE SEQUENCE [LARGE SCALE GENOMIC DNA]</scope>
    <source>
        <strain evidence="2">MMyoMyo1</strain>
        <tissue evidence="2">Flight muscle</tissue>
    </source>
</reference>
<feature type="region of interest" description="Disordered" evidence="1">
    <location>
        <begin position="1"/>
        <end position="31"/>
    </location>
</feature>
<name>A0A7J7SRG2_MYOMY</name>
<dbReference type="EMBL" id="JABWUV010000018">
    <property type="protein sequence ID" value="KAF6291039.1"/>
    <property type="molecule type" value="Genomic_DNA"/>
</dbReference>
<dbReference type="Proteomes" id="UP000527355">
    <property type="component" value="Unassembled WGS sequence"/>
</dbReference>
<sequence length="168" mass="17620">MAGQAERRERATCSCDHRASPPLSCPEAHPHPEEQVSVWELGPIPEVAHLVSAPGNQTLGAIAIRGPPRSGASLCRPKGSFTETAAPQPTQWVKGFGIFTLKHQCTAPNALPDRLSAALGLANWPLALGAGEMPPLGPARVPSPPTDAHCAPSWRVHVYLSACPAPSP</sequence>
<proteinExistence type="predicted"/>
<protein>
    <submittedName>
        <fullName evidence="2">Uncharacterized protein</fullName>
    </submittedName>
</protein>
<comment type="caution">
    <text evidence="2">The sequence shown here is derived from an EMBL/GenBank/DDBJ whole genome shotgun (WGS) entry which is preliminary data.</text>
</comment>
<accession>A0A7J7SRG2</accession>
<feature type="compositionally biased region" description="Basic and acidic residues" evidence="1">
    <location>
        <begin position="1"/>
        <end position="19"/>
    </location>
</feature>
<evidence type="ECO:0000256" key="1">
    <source>
        <dbReference type="SAM" id="MobiDB-lite"/>
    </source>
</evidence>